<protein>
    <submittedName>
        <fullName evidence="2">Uncharacterized protein</fullName>
    </submittedName>
</protein>
<keyword evidence="3" id="KW-1185">Reference proteome</keyword>
<feature type="compositionally biased region" description="Basic and acidic residues" evidence="1">
    <location>
        <begin position="21"/>
        <end position="45"/>
    </location>
</feature>
<name>A0AAE1BUC1_PETCI</name>
<comment type="caution">
    <text evidence="2">The sequence shown here is derived from an EMBL/GenBank/DDBJ whole genome shotgun (WGS) entry which is preliminary data.</text>
</comment>
<evidence type="ECO:0000313" key="2">
    <source>
        <dbReference type="EMBL" id="KAK3856638.1"/>
    </source>
</evidence>
<gene>
    <name evidence="2" type="ORF">Pcinc_037050</name>
</gene>
<reference evidence="2" key="1">
    <citation type="submission" date="2023-10" db="EMBL/GenBank/DDBJ databases">
        <title>Genome assemblies of two species of porcelain crab, Petrolisthes cinctipes and Petrolisthes manimaculis (Anomura: Porcellanidae).</title>
        <authorList>
            <person name="Angst P."/>
        </authorList>
    </citation>
    <scope>NUCLEOTIDE SEQUENCE</scope>
    <source>
        <strain evidence="2">PB745_01</strain>
        <tissue evidence="2">Gill</tissue>
    </source>
</reference>
<feature type="region of interest" description="Disordered" evidence="1">
    <location>
        <begin position="1"/>
        <end position="46"/>
    </location>
</feature>
<evidence type="ECO:0000313" key="3">
    <source>
        <dbReference type="Proteomes" id="UP001286313"/>
    </source>
</evidence>
<dbReference type="Proteomes" id="UP001286313">
    <property type="component" value="Unassembled WGS sequence"/>
</dbReference>
<sequence length="265" mass="30945">MRKEEEEEEEEMWKKKKERRKKIEEKGGRCMREEKEIKKGDKEGDKEDTEEYIVVKVYPPHRLDSATPTPLCLSLPLHSSTTPPRRVSTSLHHYHHHHYVLQSCLSLYTHTQHHHIAIPHPYTTTIITTMYFSLSLPLHSSTTPPRRVSTSLHHYHHYYYVLQSVSSLYSHSHPPTPLPSLLLCPSACLSLYTHPQHPSRRHILHHYHHHHYVLQSVSPFTLVHNTSTSRLHIPTPLLSSPLCPSVCLFLYTRPQHLHVTTSLSR</sequence>
<organism evidence="2 3">
    <name type="scientific">Petrolisthes cinctipes</name>
    <name type="common">Flat porcelain crab</name>
    <dbReference type="NCBI Taxonomy" id="88211"/>
    <lineage>
        <taxon>Eukaryota</taxon>
        <taxon>Metazoa</taxon>
        <taxon>Ecdysozoa</taxon>
        <taxon>Arthropoda</taxon>
        <taxon>Crustacea</taxon>
        <taxon>Multicrustacea</taxon>
        <taxon>Malacostraca</taxon>
        <taxon>Eumalacostraca</taxon>
        <taxon>Eucarida</taxon>
        <taxon>Decapoda</taxon>
        <taxon>Pleocyemata</taxon>
        <taxon>Anomura</taxon>
        <taxon>Galatheoidea</taxon>
        <taxon>Porcellanidae</taxon>
        <taxon>Petrolisthes</taxon>
    </lineage>
</organism>
<dbReference type="AlphaFoldDB" id="A0AAE1BUC1"/>
<proteinExistence type="predicted"/>
<evidence type="ECO:0000256" key="1">
    <source>
        <dbReference type="SAM" id="MobiDB-lite"/>
    </source>
</evidence>
<feature type="compositionally biased region" description="Acidic residues" evidence="1">
    <location>
        <begin position="1"/>
        <end position="11"/>
    </location>
</feature>
<accession>A0AAE1BUC1</accession>
<dbReference type="EMBL" id="JAWQEG010005824">
    <property type="protein sequence ID" value="KAK3856638.1"/>
    <property type="molecule type" value="Genomic_DNA"/>
</dbReference>